<dbReference type="Proteomes" id="UP000034471">
    <property type="component" value="Unassembled WGS sequence"/>
</dbReference>
<dbReference type="PANTHER" id="PTHR10788">
    <property type="entry name" value="TREHALOSE-6-PHOSPHATE SYNTHASE"/>
    <property type="match status" value="1"/>
</dbReference>
<dbReference type="InterPro" id="IPR001830">
    <property type="entry name" value="Glyco_trans_20"/>
</dbReference>
<name>A0A0G0HDA4_9BACT</name>
<evidence type="ECO:0000313" key="3">
    <source>
        <dbReference type="EMBL" id="KKQ36540.1"/>
    </source>
</evidence>
<feature type="domain" description="Glycosyltransferase subfamily 4-like N-terminal" evidence="2">
    <location>
        <begin position="498"/>
        <end position="619"/>
    </location>
</feature>
<dbReference type="GO" id="GO:0003825">
    <property type="term" value="F:alpha,alpha-trehalose-phosphate synthase (UDP-forming) activity"/>
    <property type="evidence" value="ECO:0007669"/>
    <property type="project" value="TreeGrafter"/>
</dbReference>
<accession>A0A0G0HDA4</accession>
<dbReference type="SUPFAM" id="SSF53756">
    <property type="entry name" value="UDP-Glycosyltransferase/glycogen phosphorylase"/>
    <property type="match status" value="2"/>
</dbReference>
<dbReference type="PANTHER" id="PTHR10788:SF106">
    <property type="entry name" value="BCDNA.GH08860"/>
    <property type="match status" value="1"/>
</dbReference>
<comment type="caution">
    <text evidence="3">The sequence shown here is derived from an EMBL/GenBank/DDBJ whole genome shotgun (WGS) entry which is preliminary data.</text>
</comment>
<evidence type="ECO:0000259" key="2">
    <source>
        <dbReference type="Pfam" id="PF13579"/>
    </source>
</evidence>
<dbReference type="Pfam" id="PF13579">
    <property type="entry name" value="Glyco_trans_4_4"/>
    <property type="match status" value="1"/>
</dbReference>
<comment type="similarity">
    <text evidence="1">Belongs to the glycosyltransferase 20 family.</text>
</comment>
<dbReference type="InterPro" id="IPR028098">
    <property type="entry name" value="Glyco_trans_4-like_N"/>
</dbReference>
<protein>
    <submittedName>
        <fullName evidence="3">Alpha,alpha-trehalose-phosphate synthase</fullName>
    </submittedName>
</protein>
<dbReference type="GO" id="GO:0004805">
    <property type="term" value="F:trehalose-phosphatase activity"/>
    <property type="evidence" value="ECO:0007669"/>
    <property type="project" value="TreeGrafter"/>
</dbReference>
<sequence>MADNNELLRFINKSLKGKPIIVAIQHEPYSHVFTPKGIQVESGAGGVHILLDGILQKTSGVMVAIATGSADMATADKNGRIKVPPDNPSYTLKRVFVKKETFDNFYDGFSNQTLWPLCHAVFIKPKFYELWWKAYIEVNRLFAKAILEEVGDTDSFIWINDYQLSLLPKLLKKKSQKIRVGTFWHIPWPTHEIFRICPWKQEILKGLLGSDFIGFHRGYHVENFIECTRRELEVTVDSEPRSITHQNQYTKLDYIPAGIDYKNIISRIPSIKKVGEIEIKKNLGIHVPYLAIGIDRVDYTKGLLERFKIIDRFLEKYPKFKNKFCYLGIGAPSRLHIDTYQQLNNEIIALIEKINKKYATATWKPILYINKVLPRKTILSYYYISDICLVTSLDDGMNLVAKEYIICNQPSKGMLVLSKFTGAAKDLTPAIQINPYDINSSADALSNALELSKEEKIDRNTKMKEIVFFLVYPSGIIVGMPKKKLRVLYLSWFPFYGSGSGTYARYLAKEVNKTHQAAVVCPDTRKINGVKLYPLKMPFRVAFTGHPEWPNCKLFADIYNRDILRFHKNDLDSVVDAVEDFKPDIIHVHHCYPLSWAARFVKSTYQIPYVITVHGSELPTAQNFRKICGSYQEG</sequence>
<dbReference type="STRING" id="1618481.US54_C0064G0008"/>
<proteinExistence type="inferred from homology"/>
<dbReference type="GO" id="GO:0005829">
    <property type="term" value="C:cytosol"/>
    <property type="evidence" value="ECO:0007669"/>
    <property type="project" value="TreeGrafter"/>
</dbReference>
<dbReference type="GO" id="GO:0005992">
    <property type="term" value="P:trehalose biosynthetic process"/>
    <property type="evidence" value="ECO:0007669"/>
    <property type="project" value="InterPro"/>
</dbReference>
<dbReference type="EMBL" id="LBTJ01000064">
    <property type="protein sequence ID" value="KKQ36540.1"/>
    <property type="molecule type" value="Genomic_DNA"/>
</dbReference>
<dbReference type="Pfam" id="PF00982">
    <property type="entry name" value="Glyco_transf_20"/>
    <property type="match status" value="1"/>
</dbReference>
<gene>
    <name evidence="3" type="ORF">US54_C0064G0008</name>
</gene>
<reference evidence="3 4" key="1">
    <citation type="journal article" date="2015" name="Nature">
        <title>rRNA introns, odd ribosomes, and small enigmatic genomes across a large radiation of phyla.</title>
        <authorList>
            <person name="Brown C.T."/>
            <person name="Hug L.A."/>
            <person name="Thomas B.C."/>
            <person name="Sharon I."/>
            <person name="Castelle C.J."/>
            <person name="Singh A."/>
            <person name="Wilkins M.J."/>
            <person name="Williams K.H."/>
            <person name="Banfield J.F."/>
        </authorList>
    </citation>
    <scope>NUCLEOTIDE SEQUENCE [LARGE SCALE GENOMIC DNA]</scope>
</reference>
<evidence type="ECO:0000313" key="4">
    <source>
        <dbReference type="Proteomes" id="UP000034471"/>
    </source>
</evidence>
<evidence type="ECO:0000256" key="1">
    <source>
        <dbReference type="ARBA" id="ARBA00008799"/>
    </source>
</evidence>
<dbReference type="CDD" id="cd03788">
    <property type="entry name" value="GT20_TPS"/>
    <property type="match status" value="1"/>
</dbReference>
<organism evidence="3 4">
    <name type="scientific">Candidatus Roizmanbacteria bacterium GW2011_GWA2_37_7</name>
    <dbReference type="NCBI Taxonomy" id="1618481"/>
    <lineage>
        <taxon>Bacteria</taxon>
        <taxon>Candidatus Roizmaniibacteriota</taxon>
    </lineage>
</organism>
<dbReference type="AlphaFoldDB" id="A0A0G0HDA4"/>
<dbReference type="Gene3D" id="3.40.50.2000">
    <property type="entry name" value="Glycogen Phosphorylase B"/>
    <property type="match status" value="3"/>
</dbReference>